<feature type="compositionally biased region" description="Low complexity" evidence="6">
    <location>
        <begin position="365"/>
        <end position="378"/>
    </location>
</feature>
<dbReference type="GO" id="GO:0005085">
    <property type="term" value="F:guanyl-nucleotide exchange factor activity"/>
    <property type="evidence" value="ECO:0007669"/>
    <property type="project" value="UniProtKB-KW"/>
</dbReference>
<feature type="domain" description="PDZ" evidence="8">
    <location>
        <begin position="6"/>
        <end position="122"/>
    </location>
</feature>
<evidence type="ECO:0000259" key="8">
    <source>
        <dbReference type="PROSITE" id="PS50106"/>
    </source>
</evidence>
<evidence type="ECO:0000256" key="2">
    <source>
        <dbReference type="ARBA" id="ARBA00022475"/>
    </source>
</evidence>
<evidence type="ECO:0000313" key="10">
    <source>
        <dbReference type="EMBL" id="KAF0772608.1"/>
    </source>
</evidence>
<dbReference type="InterPro" id="IPR011993">
    <property type="entry name" value="PH-like_dom_sf"/>
</dbReference>
<evidence type="ECO:0000313" key="11">
    <source>
        <dbReference type="Proteomes" id="UP000478052"/>
    </source>
</evidence>
<keyword evidence="3" id="KW-0344">Guanine-nucleotide releasing factor</keyword>
<feature type="region of interest" description="Disordered" evidence="6">
    <location>
        <begin position="138"/>
        <end position="162"/>
    </location>
</feature>
<evidence type="ECO:0000259" key="9">
    <source>
        <dbReference type="PROSITE" id="PS50190"/>
    </source>
</evidence>
<dbReference type="SMART" id="SM00228">
    <property type="entry name" value="PDZ"/>
    <property type="match status" value="1"/>
</dbReference>
<feature type="domain" description="PH" evidence="7">
    <location>
        <begin position="726"/>
        <end position="839"/>
    </location>
</feature>
<dbReference type="Pfam" id="PF15410">
    <property type="entry name" value="PH_9"/>
    <property type="match status" value="1"/>
</dbReference>
<dbReference type="FunFam" id="2.30.29.30:FF:000267">
    <property type="entry name" value="PH and SEC7 domain-containing protein 4"/>
    <property type="match status" value="1"/>
</dbReference>
<dbReference type="PANTHER" id="PTHR10663">
    <property type="entry name" value="GUANYL-NUCLEOTIDE EXCHANGE FACTOR"/>
    <property type="match status" value="1"/>
</dbReference>
<dbReference type="EMBL" id="VUJU01000155">
    <property type="protein sequence ID" value="KAF0772608.1"/>
    <property type="molecule type" value="Genomic_DNA"/>
</dbReference>
<dbReference type="Pfam" id="PF01369">
    <property type="entry name" value="Sec7"/>
    <property type="match status" value="1"/>
</dbReference>
<feature type="region of interest" description="Disordered" evidence="6">
    <location>
        <begin position="207"/>
        <end position="288"/>
    </location>
</feature>
<dbReference type="FunFam" id="1.10.1000.11:FF:000002">
    <property type="entry name" value="Cytohesin 1"/>
    <property type="match status" value="1"/>
</dbReference>
<dbReference type="SMART" id="SM00233">
    <property type="entry name" value="PH"/>
    <property type="match status" value="1"/>
</dbReference>
<feature type="compositionally biased region" description="Pro residues" evidence="6">
    <location>
        <begin position="148"/>
        <end position="160"/>
    </location>
</feature>
<dbReference type="SUPFAM" id="SSF50156">
    <property type="entry name" value="PDZ domain-like"/>
    <property type="match status" value="1"/>
</dbReference>
<dbReference type="InterPro" id="IPR001605">
    <property type="entry name" value="PH_dom-spectrin-type"/>
</dbReference>
<dbReference type="SUPFAM" id="SSF48425">
    <property type="entry name" value="Sec7 domain"/>
    <property type="match status" value="1"/>
</dbReference>
<dbReference type="PROSITE" id="PS50106">
    <property type="entry name" value="PDZ"/>
    <property type="match status" value="1"/>
</dbReference>
<dbReference type="AlphaFoldDB" id="A0A6G0ZMD4"/>
<feature type="compositionally biased region" description="Polar residues" evidence="6">
    <location>
        <begin position="324"/>
        <end position="335"/>
    </location>
</feature>
<protein>
    <submittedName>
        <fullName evidence="10">PH and SEC7 domain-containing protein 2 isoform X1</fullName>
    </submittedName>
</protein>
<accession>A0A6G0ZMD4</accession>
<dbReference type="CDD" id="cd00136">
    <property type="entry name" value="PDZ_canonical"/>
    <property type="match status" value="1"/>
</dbReference>
<gene>
    <name evidence="10" type="ORF">FWK35_00004583</name>
</gene>
<dbReference type="GO" id="GO:0005543">
    <property type="term" value="F:phospholipid binding"/>
    <property type="evidence" value="ECO:0007669"/>
    <property type="project" value="InterPro"/>
</dbReference>
<dbReference type="GO" id="GO:0005886">
    <property type="term" value="C:plasma membrane"/>
    <property type="evidence" value="ECO:0007669"/>
    <property type="project" value="UniProtKB-SubCell"/>
</dbReference>
<dbReference type="Proteomes" id="UP000478052">
    <property type="component" value="Unassembled WGS sequence"/>
</dbReference>
<evidence type="ECO:0000259" key="7">
    <source>
        <dbReference type="PROSITE" id="PS50003"/>
    </source>
</evidence>
<evidence type="ECO:0000256" key="1">
    <source>
        <dbReference type="ARBA" id="ARBA00004236"/>
    </source>
</evidence>
<dbReference type="CDD" id="cd00171">
    <property type="entry name" value="Sec7"/>
    <property type="match status" value="1"/>
</dbReference>
<dbReference type="InterPro" id="IPR036034">
    <property type="entry name" value="PDZ_sf"/>
</dbReference>
<keyword evidence="11" id="KW-1185">Reference proteome</keyword>
<comment type="caution">
    <text evidence="10">The sequence shown here is derived from an EMBL/GenBank/DDBJ whole genome shotgun (WGS) entry which is preliminary data.</text>
</comment>
<dbReference type="SUPFAM" id="SSF50729">
    <property type="entry name" value="PH domain-like"/>
    <property type="match status" value="1"/>
</dbReference>
<proteinExistence type="predicted"/>
<dbReference type="PANTHER" id="PTHR10663:SF376">
    <property type="entry name" value="PH AND SEC7 DOMAIN-CONTAINING PROTEIN"/>
    <property type="match status" value="1"/>
</dbReference>
<dbReference type="InterPro" id="IPR041681">
    <property type="entry name" value="PH_9"/>
</dbReference>
<dbReference type="PROSITE" id="PS50003">
    <property type="entry name" value="PH_DOMAIN"/>
    <property type="match status" value="1"/>
</dbReference>
<feature type="domain" description="SEC7" evidence="9">
    <location>
        <begin position="472"/>
        <end position="675"/>
    </location>
</feature>
<keyword evidence="2" id="KW-1003">Cell membrane</keyword>
<dbReference type="InterPro" id="IPR001849">
    <property type="entry name" value="PH_domain"/>
</dbReference>
<feature type="region of interest" description="Disordered" evidence="6">
    <location>
        <begin position="321"/>
        <end position="415"/>
    </location>
</feature>
<reference evidence="10 11" key="1">
    <citation type="submission" date="2019-08" db="EMBL/GenBank/DDBJ databases">
        <title>Whole genome of Aphis craccivora.</title>
        <authorList>
            <person name="Voronova N.V."/>
            <person name="Shulinski R.S."/>
            <person name="Bandarenka Y.V."/>
            <person name="Zhorov D.G."/>
            <person name="Warner D."/>
        </authorList>
    </citation>
    <scope>NUCLEOTIDE SEQUENCE [LARGE SCALE GENOMIC DNA]</scope>
    <source>
        <strain evidence="10">180601</strain>
        <tissue evidence="10">Whole Body</tissue>
    </source>
</reference>
<dbReference type="GO" id="GO:0032012">
    <property type="term" value="P:regulation of ARF protein signal transduction"/>
    <property type="evidence" value="ECO:0007669"/>
    <property type="project" value="InterPro"/>
</dbReference>
<sequence length="984" mass="111229">MAVEISVTLCRPDMPSGLGFSLLGIADCPPVIYDIIENTPAAECAQVMLQSSGLAVDTCPLPVSRRLFVYRPVDTIGLISIEVGDVIIKINNEDVQTYTIKEVLKCLRLAQNPIILKLVRDPAIKSKVHDKLAENGNSPQLLLRDIDSPPPPPQHHPPPLEMVTRTNTNKVEAPKYEAFMMTGERVIKMSKNSQVSLLPKRDRKVDCLVKNGGPKKFQKVNSNSVPSSPVENDRPNIAKPNSGNTSPVSPPPTNMSNYKRGSRSEDPLRSNSEYPMSSTTSIDTEDEDITSSCNTLLNTNIKPLEMEDKRVLWTYNAGHVPDETSASCNSLQKVLSPTSPTSISSSIMSSPSDRRRPAKGSYRGNSHPTSSHSNISSPDFQDTADSDFLINSRELEVSDPSDSDSTIVASEPKIRKRSTEGQYSYYDNHTDHRIVIQVKGPEKTNLVKDSENNNRYYNDKENMSNNEHQDFKDEEEVQHLLALMEGAAQLANSVTNNDEHWTQNEDFDSDSLHSFHFSPKAVDMPSAVRLAKRLFYLEGFKKSDVSRHLSKNNEFSRAVAEEYLKYFDFKGNSLDLALRHFLKQFSLTGETQERERVLVHFSKRFLDCNPQCFNSQDAVHTLTCAIMLLNTDLHGQMIGRKMTCNEFIENLAGLNDNEHFPRDVLKSLYMAIKSNPLEWASDDDLDENQLKNAIASQPIDGLGNKIPGQIGKSGGSYDENVMTQALEYKKGYVMRKCCMEANGKKTARGKRSWKMYYCTLRDLILYLHKDDSGFRKSQISDSIHNAIHIHHGLATKATDYTKKQHVFRLVTADQAEYLFQTSDSKELDSWINTINFVCASFSAPRLPSAVGNQKKFQRPLLPSAPTKLNLREQLREHEDTLRQLEVELDIHKKKPPERGTKNITLQFYKEKESHLLEELKRYRTYVYLLRSKMIQHPEYDSSTALLETDDETDVLSVNEQNNSLPTSNRYSYNAAIYSTMATHY</sequence>
<feature type="compositionally biased region" description="Low complexity" evidence="6">
    <location>
        <begin position="220"/>
        <end position="230"/>
    </location>
</feature>
<dbReference type="Gene3D" id="2.30.42.10">
    <property type="match status" value="1"/>
</dbReference>
<dbReference type="PRINTS" id="PR00683">
    <property type="entry name" value="SPECTRINPH"/>
</dbReference>
<dbReference type="InterPro" id="IPR001478">
    <property type="entry name" value="PDZ"/>
</dbReference>
<dbReference type="InterPro" id="IPR023394">
    <property type="entry name" value="Sec7_C_sf"/>
</dbReference>
<evidence type="ECO:0000256" key="6">
    <source>
        <dbReference type="SAM" id="MobiDB-lite"/>
    </source>
</evidence>
<dbReference type="SMART" id="SM00222">
    <property type="entry name" value="Sec7"/>
    <property type="match status" value="1"/>
</dbReference>
<evidence type="ECO:0000256" key="3">
    <source>
        <dbReference type="ARBA" id="ARBA00022658"/>
    </source>
</evidence>
<dbReference type="Gene3D" id="1.10.1000.11">
    <property type="entry name" value="Arf Nucleotide-binding Site Opener,domain 2"/>
    <property type="match status" value="1"/>
</dbReference>
<dbReference type="CDD" id="cd13295">
    <property type="entry name" value="PH_EFA6"/>
    <property type="match status" value="1"/>
</dbReference>
<dbReference type="InterPro" id="IPR035999">
    <property type="entry name" value="Sec7_dom_sf"/>
</dbReference>
<dbReference type="Gene3D" id="2.30.29.30">
    <property type="entry name" value="Pleckstrin-homology domain (PH domain)/Phosphotyrosine-binding domain (PTB)"/>
    <property type="match status" value="1"/>
</dbReference>
<dbReference type="PROSITE" id="PS50190">
    <property type="entry name" value="SEC7"/>
    <property type="match status" value="1"/>
</dbReference>
<comment type="subcellular location">
    <subcellularLocation>
        <location evidence="1">Cell membrane</location>
    </subcellularLocation>
</comment>
<name>A0A6G0ZMD4_APHCR</name>
<evidence type="ECO:0000256" key="4">
    <source>
        <dbReference type="ARBA" id="ARBA00023136"/>
    </source>
</evidence>
<feature type="coiled-coil region" evidence="5">
    <location>
        <begin position="867"/>
        <end position="894"/>
    </location>
</feature>
<keyword evidence="4" id="KW-0472">Membrane</keyword>
<dbReference type="InterPro" id="IPR000904">
    <property type="entry name" value="Sec7_dom"/>
</dbReference>
<organism evidence="10 11">
    <name type="scientific">Aphis craccivora</name>
    <name type="common">Cowpea aphid</name>
    <dbReference type="NCBI Taxonomy" id="307492"/>
    <lineage>
        <taxon>Eukaryota</taxon>
        <taxon>Metazoa</taxon>
        <taxon>Ecdysozoa</taxon>
        <taxon>Arthropoda</taxon>
        <taxon>Hexapoda</taxon>
        <taxon>Insecta</taxon>
        <taxon>Pterygota</taxon>
        <taxon>Neoptera</taxon>
        <taxon>Paraneoptera</taxon>
        <taxon>Hemiptera</taxon>
        <taxon>Sternorrhyncha</taxon>
        <taxon>Aphidomorpha</taxon>
        <taxon>Aphidoidea</taxon>
        <taxon>Aphididae</taxon>
        <taxon>Aphidini</taxon>
        <taxon>Aphis</taxon>
        <taxon>Aphis</taxon>
    </lineage>
</organism>
<evidence type="ECO:0000256" key="5">
    <source>
        <dbReference type="SAM" id="Coils"/>
    </source>
</evidence>
<dbReference type="OrthoDB" id="2157641at2759"/>
<keyword evidence="5" id="KW-0175">Coiled coil</keyword>
<feature type="compositionally biased region" description="Low complexity" evidence="6">
    <location>
        <begin position="336"/>
        <end position="351"/>
    </location>
</feature>